<dbReference type="EMBL" id="WMBB01000017">
    <property type="protein sequence ID" value="MTE16876.1"/>
    <property type="molecule type" value="Genomic_DNA"/>
</dbReference>
<keyword evidence="5" id="KW-0408">Iron</keyword>
<dbReference type="Gene3D" id="3.30.70.20">
    <property type="match status" value="1"/>
</dbReference>
<organism evidence="8 9">
    <name type="scientific">Nocardia aurantiaca</name>
    <dbReference type="NCBI Taxonomy" id="2675850"/>
    <lineage>
        <taxon>Bacteria</taxon>
        <taxon>Bacillati</taxon>
        <taxon>Actinomycetota</taxon>
        <taxon>Actinomycetes</taxon>
        <taxon>Mycobacteriales</taxon>
        <taxon>Nocardiaceae</taxon>
        <taxon>Nocardia</taxon>
    </lineage>
</organism>
<keyword evidence="2" id="KW-0813">Transport</keyword>
<evidence type="ECO:0000256" key="5">
    <source>
        <dbReference type="ARBA" id="ARBA00023004"/>
    </source>
</evidence>
<dbReference type="GO" id="GO:0051538">
    <property type="term" value="F:3 iron, 4 sulfur cluster binding"/>
    <property type="evidence" value="ECO:0007669"/>
    <property type="project" value="UniProtKB-KW"/>
</dbReference>
<gene>
    <name evidence="8" type="ORF">GLP40_29550</name>
</gene>
<sequence>MKVAVSQDKCIAAGQCVLRADRVFDQRDDDGVVVLLDENPAAQQAPAVRLAAEFCPAQAIQIED</sequence>
<keyword evidence="7" id="KW-0003">3Fe-4S</keyword>
<keyword evidence="3" id="KW-0479">Metal-binding</keyword>
<keyword evidence="4" id="KW-0249">Electron transport</keyword>
<dbReference type="Pfam" id="PF13370">
    <property type="entry name" value="Fer4_13"/>
    <property type="match status" value="1"/>
</dbReference>
<dbReference type="RefSeq" id="WP_154791300.1">
    <property type="nucleotide sequence ID" value="NZ_WMBB01000017.1"/>
</dbReference>
<dbReference type="AlphaFoldDB" id="A0A6I3L9G4"/>
<evidence type="ECO:0000256" key="4">
    <source>
        <dbReference type="ARBA" id="ARBA00022982"/>
    </source>
</evidence>
<dbReference type="SUPFAM" id="SSF54862">
    <property type="entry name" value="4Fe-4S ferredoxins"/>
    <property type="match status" value="1"/>
</dbReference>
<dbReference type="Proteomes" id="UP000432464">
    <property type="component" value="Unassembled WGS sequence"/>
</dbReference>
<dbReference type="GO" id="GO:0046872">
    <property type="term" value="F:metal ion binding"/>
    <property type="evidence" value="ECO:0007669"/>
    <property type="project" value="UniProtKB-KW"/>
</dbReference>
<proteinExistence type="predicted"/>
<keyword evidence="6" id="KW-0411">Iron-sulfur</keyword>
<accession>A0A6I3L9G4</accession>
<evidence type="ECO:0000256" key="2">
    <source>
        <dbReference type="ARBA" id="ARBA00022448"/>
    </source>
</evidence>
<dbReference type="InterPro" id="IPR051269">
    <property type="entry name" value="Fe-S_cluster_ET"/>
</dbReference>
<evidence type="ECO:0000256" key="7">
    <source>
        <dbReference type="ARBA" id="ARBA00023291"/>
    </source>
</evidence>
<name>A0A6I3L9G4_9NOCA</name>
<comment type="caution">
    <text evidence="8">The sequence shown here is derived from an EMBL/GenBank/DDBJ whole genome shotgun (WGS) entry which is preliminary data.</text>
</comment>
<evidence type="ECO:0000256" key="1">
    <source>
        <dbReference type="ARBA" id="ARBA00001927"/>
    </source>
</evidence>
<reference evidence="8 9" key="1">
    <citation type="submission" date="2019-11" db="EMBL/GenBank/DDBJ databases">
        <title>Nocardia sp. nov. CT2-14 isolated from soil.</title>
        <authorList>
            <person name="Kanchanasin P."/>
            <person name="Tanasupawat S."/>
            <person name="Yuki M."/>
            <person name="Kudo T."/>
        </authorList>
    </citation>
    <scope>NUCLEOTIDE SEQUENCE [LARGE SCALE GENOMIC DNA]</scope>
    <source>
        <strain evidence="8 9">CT2-14</strain>
    </source>
</reference>
<comment type="cofactor">
    <cofactor evidence="1">
        <name>[3Fe-4S] cluster</name>
        <dbReference type="ChEBI" id="CHEBI:21137"/>
    </cofactor>
</comment>
<keyword evidence="9" id="KW-1185">Reference proteome</keyword>
<evidence type="ECO:0000313" key="8">
    <source>
        <dbReference type="EMBL" id="MTE16876.1"/>
    </source>
</evidence>
<evidence type="ECO:0000256" key="6">
    <source>
        <dbReference type="ARBA" id="ARBA00023014"/>
    </source>
</evidence>
<protein>
    <submittedName>
        <fullName evidence="8">Ferredoxin</fullName>
    </submittedName>
</protein>
<dbReference type="PANTHER" id="PTHR36923">
    <property type="entry name" value="FERREDOXIN"/>
    <property type="match status" value="1"/>
</dbReference>
<evidence type="ECO:0000313" key="9">
    <source>
        <dbReference type="Proteomes" id="UP000432464"/>
    </source>
</evidence>
<evidence type="ECO:0000256" key="3">
    <source>
        <dbReference type="ARBA" id="ARBA00022723"/>
    </source>
</evidence>
<dbReference type="PANTHER" id="PTHR36923:SF3">
    <property type="entry name" value="FERREDOXIN"/>
    <property type="match status" value="1"/>
</dbReference>